<dbReference type="Proteomes" id="UP001185069">
    <property type="component" value="Unassembled WGS sequence"/>
</dbReference>
<dbReference type="Pfam" id="PF00497">
    <property type="entry name" value="SBP_bac_3"/>
    <property type="match status" value="1"/>
</dbReference>
<organism evidence="5 6">
    <name type="scientific">Arthrobacter russicus</name>
    <dbReference type="NCBI Taxonomy" id="172040"/>
    <lineage>
        <taxon>Bacteria</taxon>
        <taxon>Bacillati</taxon>
        <taxon>Actinomycetota</taxon>
        <taxon>Actinomycetes</taxon>
        <taxon>Micrococcales</taxon>
        <taxon>Micrococcaceae</taxon>
        <taxon>Arthrobacter</taxon>
    </lineage>
</organism>
<feature type="chain" id="PRO_5045881858" evidence="3">
    <location>
        <begin position="22"/>
        <end position="318"/>
    </location>
</feature>
<feature type="compositionally biased region" description="Low complexity" evidence="2">
    <location>
        <begin position="27"/>
        <end position="44"/>
    </location>
</feature>
<dbReference type="PANTHER" id="PTHR35936">
    <property type="entry name" value="MEMBRANE-BOUND LYTIC MUREIN TRANSGLYCOSYLASE F"/>
    <property type="match status" value="1"/>
</dbReference>
<proteinExistence type="predicted"/>
<evidence type="ECO:0000256" key="2">
    <source>
        <dbReference type="SAM" id="MobiDB-lite"/>
    </source>
</evidence>
<evidence type="ECO:0000256" key="1">
    <source>
        <dbReference type="ARBA" id="ARBA00022729"/>
    </source>
</evidence>
<dbReference type="PANTHER" id="PTHR35936:SF17">
    <property type="entry name" value="ARGININE-BINDING EXTRACELLULAR PROTEIN ARTP"/>
    <property type="match status" value="1"/>
</dbReference>
<feature type="signal peptide" evidence="3">
    <location>
        <begin position="1"/>
        <end position="21"/>
    </location>
</feature>
<dbReference type="Gene3D" id="3.40.190.10">
    <property type="entry name" value="Periplasmic binding protein-like II"/>
    <property type="match status" value="2"/>
</dbReference>
<feature type="region of interest" description="Disordered" evidence="2">
    <location>
        <begin position="27"/>
        <end position="65"/>
    </location>
</feature>
<dbReference type="SMART" id="SM00062">
    <property type="entry name" value="PBPb"/>
    <property type="match status" value="1"/>
</dbReference>
<evidence type="ECO:0000259" key="4">
    <source>
        <dbReference type="SMART" id="SM00062"/>
    </source>
</evidence>
<evidence type="ECO:0000313" key="6">
    <source>
        <dbReference type="Proteomes" id="UP001185069"/>
    </source>
</evidence>
<keyword evidence="1 3" id="KW-0732">Signal</keyword>
<name>A0ABU1JIU1_9MICC</name>
<reference evidence="5 6" key="1">
    <citation type="submission" date="2023-07" db="EMBL/GenBank/DDBJ databases">
        <title>Sequencing the genomes of 1000 actinobacteria strains.</title>
        <authorList>
            <person name="Klenk H.-P."/>
        </authorList>
    </citation>
    <scope>NUCLEOTIDE SEQUENCE [LARGE SCALE GENOMIC DNA]</scope>
    <source>
        <strain evidence="5 6">DSM 14555</strain>
    </source>
</reference>
<sequence length="318" mass="32979">MKFKVLPALLLAGLLSLTGCGAPDPTPAQAAGAAGGPAAATGPAVRINTSPEQNRIRADRDPDAAALLPQKNRDRARLVVATTAGSAPLSFHASDDKTVIGSELDLAQLVADKLGLALEIQVTSWESWPLKTQSGDYDAVFSNVGINDERRKIFDFASYRAAYMGFVAAAGSTRRLESAEDIAGLKIAVGPGTNQEKILLAWNETLLKAGRAPAELVNFGSASDTLLSLQSGRIDAALQPYPTAVYQQATASGVKVVGKVNAGWPKETLVAATTAKGNGLAAALSAAINSAIRDGSYGKVLDRWGLAEEALPESTVVS</sequence>
<accession>A0ABU1JIU1</accession>
<dbReference type="SUPFAM" id="SSF53850">
    <property type="entry name" value="Periplasmic binding protein-like II"/>
    <property type="match status" value="1"/>
</dbReference>
<feature type="domain" description="Solute-binding protein family 3/N-terminal" evidence="4">
    <location>
        <begin position="77"/>
        <end position="308"/>
    </location>
</feature>
<dbReference type="PROSITE" id="PS51257">
    <property type="entry name" value="PROKAR_LIPOPROTEIN"/>
    <property type="match status" value="1"/>
</dbReference>
<dbReference type="CDD" id="cd01004">
    <property type="entry name" value="PBP2_MidA_like"/>
    <property type="match status" value="1"/>
</dbReference>
<keyword evidence="6" id="KW-1185">Reference proteome</keyword>
<protein>
    <submittedName>
        <fullName evidence="5">Polar amino acid transport system substrate-binding protein</fullName>
    </submittedName>
</protein>
<dbReference type="EMBL" id="JAVDQF010000001">
    <property type="protein sequence ID" value="MDR6271292.1"/>
    <property type="molecule type" value="Genomic_DNA"/>
</dbReference>
<dbReference type="InterPro" id="IPR001638">
    <property type="entry name" value="Solute-binding_3/MltF_N"/>
</dbReference>
<dbReference type="RefSeq" id="WP_309801013.1">
    <property type="nucleotide sequence ID" value="NZ_BAAAHY010000006.1"/>
</dbReference>
<evidence type="ECO:0000313" key="5">
    <source>
        <dbReference type="EMBL" id="MDR6271292.1"/>
    </source>
</evidence>
<evidence type="ECO:0000256" key="3">
    <source>
        <dbReference type="SAM" id="SignalP"/>
    </source>
</evidence>
<feature type="compositionally biased region" description="Basic and acidic residues" evidence="2">
    <location>
        <begin position="54"/>
        <end position="63"/>
    </location>
</feature>
<gene>
    <name evidence="5" type="ORF">JOE69_003530</name>
</gene>
<comment type="caution">
    <text evidence="5">The sequence shown here is derived from an EMBL/GenBank/DDBJ whole genome shotgun (WGS) entry which is preliminary data.</text>
</comment>